<evidence type="ECO:0000313" key="2">
    <source>
        <dbReference type="EMBL" id="MFC3849383.1"/>
    </source>
</evidence>
<protein>
    <submittedName>
        <fullName evidence="2">Uncharacterized protein</fullName>
    </submittedName>
</protein>
<feature type="transmembrane region" description="Helical" evidence="1">
    <location>
        <begin position="190"/>
        <end position="207"/>
    </location>
</feature>
<feature type="transmembrane region" description="Helical" evidence="1">
    <location>
        <begin position="168"/>
        <end position="184"/>
    </location>
</feature>
<keyword evidence="1" id="KW-0812">Transmembrane</keyword>
<evidence type="ECO:0000256" key="1">
    <source>
        <dbReference type="SAM" id="Phobius"/>
    </source>
</evidence>
<proteinExistence type="predicted"/>
<accession>A0ABV7ZLI6</accession>
<keyword evidence="1" id="KW-1133">Transmembrane helix</keyword>
<keyword evidence="3" id="KW-1185">Reference proteome</keyword>
<feature type="transmembrane region" description="Helical" evidence="1">
    <location>
        <begin position="98"/>
        <end position="121"/>
    </location>
</feature>
<dbReference type="EMBL" id="JBHRZN010000001">
    <property type="protein sequence ID" value="MFC3849383.1"/>
    <property type="molecule type" value="Genomic_DNA"/>
</dbReference>
<name>A0ABV7ZLI6_9CORY</name>
<feature type="transmembrane region" description="Helical" evidence="1">
    <location>
        <begin position="25"/>
        <end position="48"/>
    </location>
</feature>
<dbReference type="Proteomes" id="UP001595751">
    <property type="component" value="Unassembled WGS sequence"/>
</dbReference>
<feature type="transmembrane region" description="Helical" evidence="1">
    <location>
        <begin position="141"/>
        <end position="161"/>
    </location>
</feature>
<dbReference type="RefSeq" id="WP_290290853.1">
    <property type="nucleotide sequence ID" value="NZ_CP047211.1"/>
</dbReference>
<sequence>MNAMKGLKDMFGKAKKTTGTRNGGGLLRFAPAATAIAGGALLAAFPLLRPWGDKTGVAAEMADAFASPMWVAAHGAGMLGFLALAAAALAQGRGGARWWLAGGTALILPFFGAETFGLHGIAANAGPDVVAAAAEAVRGGAVQTTQFGIGLLSIAVGGVLLARRDRAASVLAFALATYLPQFFFGPEVRIAHGLVLLAGAAWWATSLTRDAQPGDVAARVLAGKPVASGALA</sequence>
<keyword evidence="1" id="KW-0472">Membrane</keyword>
<feature type="transmembrane region" description="Helical" evidence="1">
    <location>
        <begin position="68"/>
        <end position="89"/>
    </location>
</feature>
<reference evidence="3" key="1">
    <citation type="journal article" date="2019" name="Int. J. Syst. Evol. Microbiol.">
        <title>The Global Catalogue of Microorganisms (GCM) 10K type strain sequencing project: providing services to taxonomists for standard genome sequencing and annotation.</title>
        <authorList>
            <consortium name="The Broad Institute Genomics Platform"/>
            <consortium name="The Broad Institute Genome Sequencing Center for Infectious Disease"/>
            <person name="Wu L."/>
            <person name="Ma J."/>
        </authorList>
    </citation>
    <scope>NUCLEOTIDE SEQUENCE [LARGE SCALE GENOMIC DNA]</scope>
    <source>
        <strain evidence="3">CCUG 53252</strain>
    </source>
</reference>
<gene>
    <name evidence="2" type="ORF">ACFORJ_04285</name>
</gene>
<organism evidence="2 3">
    <name type="scientific">Corynebacterium hansenii</name>
    <dbReference type="NCBI Taxonomy" id="394964"/>
    <lineage>
        <taxon>Bacteria</taxon>
        <taxon>Bacillati</taxon>
        <taxon>Actinomycetota</taxon>
        <taxon>Actinomycetes</taxon>
        <taxon>Mycobacteriales</taxon>
        <taxon>Corynebacteriaceae</taxon>
        <taxon>Corynebacterium</taxon>
    </lineage>
</organism>
<evidence type="ECO:0000313" key="3">
    <source>
        <dbReference type="Proteomes" id="UP001595751"/>
    </source>
</evidence>
<comment type="caution">
    <text evidence="2">The sequence shown here is derived from an EMBL/GenBank/DDBJ whole genome shotgun (WGS) entry which is preliminary data.</text>
</comment>